<dbReference type="Pfam" id="PF00664">
    <property type="entry name" value="ABC_membrane"/>
    <property type="match status" value="1"/>
</dbReference>
<comment type="subcellular location">
    <subcellularLocation>
        <location evidence="1">Cell membrane</location>
        <topology evidence="1">Multi-pass membrane protein</topology>
    </subcellularLocation>
</comment>
<evidence type="ECO:0000259" key="9">
    <source>
        <dbReference type="PROSITE" id="PS50929"/>
    </source>
</evidence>
<protein>
    <submittedName>
        <fullName evidence="10">ATP-binding cassette, subfamily B, multidrug efflux pump</fullName>
    </submittedName>
</protein>
<evidence type="ECO:0000256" key="7">
    <source>
        <dbReference type="SAM" id="Phobius"/>
    </source>
</evidence>
<sequence length="636" mass="70125">MFSRVLAPLFDYFEARINPYPDGRVETPPKGLMAFLWHFSRPVWPMLLWMSLFTALVSATEVVFFNYMGELVDWLAGVERVGFWQAHGAALIGVGIAMLIGLPLLVLLQSLVTNQSIFGNYPMIGRWLSHRHMLGQSLAFYQDEFAGRVSQKVMQTALAIRETVTKVMDLLVYAIVYFTGAAILLIKADIWLALPLFVWLLGYLAIMRFFVPRLRNVSMAQANARAQMTGRVVDSYSNIQTIKLFADTRHEQNYAREAMEGFMTTVHGQMRLVTVLSVCLTLLNTLLLVGMAATVLVAWYTQVISLGVLAIAIALVMRVRFMSDWILWEVARLFENVGTVQDGMNTIANAPAVRDAPEAPTLAVPRGEIRFDALHFGYAEAGGAYKPVFDSLDLTIAPGEKVGLIGRSGAGKSTLANLLLRFYDLQGGAIRIDGQNIAEVTQTSLRHQIGMVTQDTSLLHRSLRDNIRYGSPDAGDDAVWDAVRQAHADGFINDLVDPEGRRGLDAHVGERGVKLSGGQRQRIAIARVLLKNAPILVLDEATSALDSEVEAAIQEQLEHLMQGKTVIAIAHRLSTIAMLDRLLVVDGGQIVEAGTHRELLAKNGIYARLWKHQSGGFIGLDAPDQASTDKGYLDPA</sequence>
<proteinExistence type="predicted"/>
<dbReference type="Pfam" id="PF00005">
    <property type="entry name" value="ABC_tran"/>
    <property type="match status" value="1"/>
</dbReference>
<feature type="transmembrane region" description="Helical" evidence="7">
    <location>
        <begin position="299"/>
        <end position="317"/>
    </location>
</feature>
<dbReference type="InterPro" id="IPR017871">
    <property type="entry name" value="ABC_transporter-like_CS"/>
</dbReference>
<dbReference type="InterPro" id="IPR039421">
    <property type="entry name" value="Type_1_exporter"/>
</dbReference>
<gene>
    <name evidence="10" type="ORF">SAMN05878437_1115</name>
</gene>
<dbReference type="GO" id="GO:0016887">
    <property type="term" value="F:ATP hydrolysis activity"/>
    <property type="evidence" value="ECO:0007669"/>
    <property type="project" value="InterPro"/>
</dbReference>
<reference evidence="10 11" key="1">
    <citation type="submission" date="2016-11" db="EMBL/GenBank/DDBJ databases">
        <authorList>
            <person name="Jaros S."/>
            <person name="Januszkiewicz K."/>
            <person name="Wedrychowicz H."/>
        </authorList>
    </citation>
    <scope>NUCLEOTIDE SEQUENCE [LARGE SCALE GENOMIC DNA]</scope>
    <source>
        <strain evidence="10 11">ACAM 12</strain>
    </source>
</reference>
<dbReference type="GO" id="GO:0005524">
    <property type="term" value="F:ATP binding"/>
    <property type="evidence" value="ECO:0007669"/>
    <property type="project" value="UniProtKB-KW"/>
</dbReference>
<feature type="transmembrane region" description="Helical" evidence="7">
    <location>
        <begin position="272"/>
        <end position="293"/>
    </location>
</feature>
<feature type="transmembrane region" description="Helical" evidence="7">
    <location>
        <begin position="88"/>
        <end position="108"/>
    </location>
</feature>
<dbReference type="InterPro" id="IPR003439">
    <property type="entry name" value="ABC_transporter-like_ATP-bd"/>
</dbReference>
<keyword evidence="4 10" id="KW-0067">ATP-binding</keyword>
<dbReference type="SUPFAM" id="SSF90123">
    <property type="entry name" value="ABC transporter transmembrane region"/>
    <property type="match status" value="1"/>
</dbReference>
<dbReference type="PROSITE" id="PS50929">
    <property type="entry name" value="ABC_TM1F"/>
    <property type="match status" value="1"/>
</dbReference>
<dbReference type="RefSeq" id="WP_079551955.1">
    <property type="nucleotide sequence ID" value="NZ_LT670847.1"/>
</dbReference>
<dbReference type="PROSITE" id="PS50893">
    <property type="entry name" value="ABC_TRANSPORTER_2"/>
    <property type="match status" value="1"/>
</dbReference>
<evidence type="ECO:0000256" key="2">
    <source>
        <dbReference type="ARBA" id="ARBA00022692"/>
    </source>
</evidence>
<keyword evidence="2 7" id="KW-0812">Transmembrane</keyword>
<evidence type="ECO:0000256" key="3">
    <source>
        <dbReference type="ARBA" id="ARBA00022741"/>
    </source>
</evidence>
<dbReference type="FunFam" id="3.40.50.300:FF:000218">
    <property type="entry name" value="Multidrug ABC transporter ATP-binding protein"/>
    <property type="match status" value="1"/>
</dbReference>
<dbReference type="Gene3D" id="3.40.50.300">
    <property type="entry name" value="P-loop containing nucleotide triphosphate hydrolases"/>
    <property type="match status" value="1"/>
</dbReference>
<dbReference type="Proteomes" id="UP000190911">
    <property type="component" value="Chromosome I"/>
</dbReference>
<dbReference type="InterPro" id="IPR036640">
    <property type="entry name" value="ABC1_TM_sf"/>
</dbReference>
<dbReference type="InterPro" id="IPR027417">
    <property type="entry name" value="P-loop_NTPase"/>
</dbReference>
<feature type="transmembrane region" description="Helical" evidence="7">
    <location>
        <begin position="192"/>
        <end position="211"/>
    </location>
</feature>
<dbReference type="SMART" id="SM00382">
    <property type="entry name" value="AAA"/>
    <property type="match status" value="1"/>
</dbReference>
<feature type="transmembrane region" description="Helical" evidence="7">
    <location>
        <begin position="170"/>
        <end position="186"/>
    </location>
</feature>
<evidence type="ECO:0000313" key="10">
    <source>
        <dbReference type="EMBL" id="SHM07953.1"/>
    </source>
</evidence>
<dbReference type="GO" id="GO:0015421">
    <property type="term" value="F:ABC-type oligopeptide transporter activity"/>
    <property type="evidence" value="ECO:0007669"/>
    <property type="project" value="TreeGrafter"/>
</dbReference>
<dbReference type="EMBL" id="LT670847">
    <property type="protein sequence ID" value="SHM07953.1"/>
    <property type="molecule type" value="Genomic_DNA"/>
</dbReference>
<dbReference type="FunFam" id="1.20.1560.10:FF:000070">
    <property type="entry name" value="Multidrug ABC transporter ATP-binding protein"/>
    <property type="match status" value="1"/>
</dbReference>
<name>A0A1M7FV90_9GAMM</name>
<dbReference type="OrthoDB" id="9806127at2"/>
<organism evidence="10 11">
    <name type="scientific">Vreelandella subglaciescola</name>
    <dbReference type="NCBI Taxonomy" id="29571"/>
    <lineage>
        <taxon>Bacteria</taxon>
        <taxon>Pseudomonadati</taxon>
        <taxon>Pseudomonadota</taxon>
        <taxon>Gammaproteobacteria</taxon>
        <taxon>Oceanospirillales</taxon>
        <taxon>Halomonadaceae</taxon>
        <taxon>Vreelandella</taxon>
    </lineage>
</organism>
<keyword evidence="6 7" id="KW-0472">Membrane</keyword>
<dbReference type="AlphaFoldDB" id="A0A1M7FV90"/>
<keyword evidence="11" id="KW-1185">Reference proteome</keyword>
<feature type="transmembrane region" description="Helical" evidence="7">
    <location>
        <begin position="47"/>
        <end position="68"/>
    </location>
</feature>
<dbReference type="STRING" id="29571.SAMN05878437_1115"/>
<feature type="domain" description="ABC transmembrane type-1" evidence="9">
    <location>
        <begin position="48"/>
        <end position="328"/>
    </location>
</feature>
<keyword evidence="3" id="KW-0547">Nucleotide-binding</keyword>
<dbReference type="SUPFAM" id="SSF52540">
    <property type="entry name" value="P-loop containing nucleoside triphosphate hydrolases"/>
    <property type="match status" value="1"/>
</dbReference>
<dbReference type="PANTHER" id="PTHR43394:SF1">
    <property type="entry name" value="ATP-BINDING CASSETTE SUB-FAMILY B MEMBER 10, MITOCHONDRIAL"/>
    <property type="match status" value="1"/>
</dbReference>
<dbReference type="GO" id="GO:0005886">
    <property type="term" value="C:plasma membrane"/>
    <property type="evidence" value="ECO:0007669"/>
    <property type="project" value="UniProtKB-SubCell"/>
</dbReference>
<dbReference type="Gene3D" id="1.20.1560.10">
    <property type="entry name" value="ABC transporter type 1, transmembrane domain"/>
    <property type="match status" value="1"/>
</dbReference>
<evidence type="ECO:0000256" key="1">
    <source>
        <dbReference type="ARBA" id="ARBA00004651"/>
    </source>
</evidence>
<evidence type="ECO:0000256" key="5">
    <source>
        <dbReference type="ARBA" id="ARBA00022989"/>
    </source>
</evidence>
<dbReference type="PANTHER" id="PTHR43394">
    <property type="entry name" value="ATP-DEPENDENT PERMEASE MDL1, MITOCHONDRIAL"/>
    <property type="match status" value="1"/>
</dbReference>
<feature type="domain" description="ABC transporter" evidence="8">
    <location>
        <begin position="369"/>
        <end position="612"/>
    </location>
</feature>
<dbReference type="PROSITE" id="PS00211">
    <property type="entry name" value="ABC_TRANSPORTER_1"/>
    <property type="match status" value="1"/>
</dbReference>
<keyword evidence="5 7" id="KW-1133">Transmembrane helix</keyword>
<dbReference type="InterPro" id="IPR003593">
    <property type="entry name" value="AAA+_ATPase"/>
</dbReference>
<dbReference type="InterPro" id="IPR011527">
    <property type="entry name" value="ABC1_TM_dom"/>
</dbReference>
<dbReference type="InParanoid" id="A0A1M7FV90"/>
<evidence type="ECO:0000256" key="6">
    <source>
        <dbReference type="ARBA" id="ARBA00023136"/>
    </source>
</evidence>
<accession>A0A1M7FV90</accession>
<evidence type="ECO:0000256" key="4">
    <source>
        <dbReference type="ARBA" id="ARBA00022840"/>
    </source>
</evidence>
<evidence type="ECO:0000313" key="11">
    <source>
        <dbReference type="Proteomes" id="UP000190911"/>
    </source>
</evidence>
<evidence type="ECO:0000259" key="8">
    <source>
        <dbReference type="PROSITE" id="PS50893"/>
    </source>
</evidence>